<sequence>MCLRDRGWAVRPLKWHASWVQNVVRQFGLYLSWAQEFCVVPSLVREDRDGQTSGLPVVPPGAPLGI</sequence>
<evidence type="ECO:0000313" key="3">
    <source>
        <dbReference type="Proteomes" id="UP000236634"/>
    </source>
</evidence>
<organism evidence="2 3">
    <name type="scientific">Hoylesella timonensis</name>
    <dbReference type="NCBI Taxonomy" id="386414"/>
    <lineage>
        <taxon>Bacteria</taxon>
        <taxon>Pseudomonadati</taxon>
        <taxon>Bacteroidota</taxon>
        <taxon>Bacteroidia</taxon>
        <taxon>Bacteroidales</taxon>
        <taxon>Prevotellaceae</taxon>
        <taxon>Hoylesella</taxon>
    </lineage>
</organism>
<evidence type="ECO:0000313" key="2">
    <source>
        <dbReference type="EMBL" id="PNP94729.1"/>
    </source>
</evidence>
<proteinExistence type="predicted"/>
<comment type="caution">
    <text evidence="2">The sequence shown here is derived from an EMBL/GenBank/DDBJ whole genome shotgun (WGS) entry which is preliminary data.</text>
</comment>
<protein>
    <submittedName>
        <fullName evidence="2">Uncharacterized protein</fullName>
    </submittedName>
</protein>
<feature type="region of interest" description="Disordered" evidence="1">
    <location>
        <begin position="47"/>
        <end position="66"/>
    </location>
</feature>
<dbReference type="AlphaFoldDB" id="A0A2K0XJM9"/>
<feature type="compositionally biased region" description="Pro residues" evidence="1">
    <location>
        <begin position="57"/>
        <end position="66"/>
    </location>
</feature>
<accession>A0A2K0XJM9</accession>
<evidence type="ECO:0000256" key="1">
    <source>
        <dbReference type="SAM" id="MobiDB-lite"/>
    </source>
</evidence>
<dbReference type="EMBL" id="NBAX01000005">
    <property type="protein sequence ID" value="PNP94729.1"/>
    <property type="molecule type" value="Genomic_DNA"/>
</dbReference>
<dbReference type="Proteomes" id="UP000236634">
    <property type="component" value="Unassembled WGS sequence"/>
</dbReference>
<reference evidence="2 3" key="1">
    <citation type="submission" date="2017-03" db="EMBL/GenBank/DDBJ databases">
        <authorList>
            <person name="Afonso C.L."/>
            <person name="Miller P.J."/>
            <person name="Scott M.A."/>
            <person name="Spackman E."/>
            <person name="Goraichik I."/>
            <person name="Dimitrov K.M."/>
            <person name="Suarez D.L."/>
            <person name="Swayne D.E."/>
        </authorList>
    </citation>
    <scope>NUCLEOTIDE SEQUENCE [LARGE SCALE GENOMIC DNA]</scope>
    <source>
        <strain evidence="2 3">DNF00076</strain>
    </source>
</reference>
<name>A0A2K0XJM9_9BACT</name>
<gene>
    <name evidence="2" type="ORF">BFS16_07580</name>
</gene>